<dbReference type="EMBL" id="JAEFCI010006979">
    <property type="protein sequence ID" value="KAG5459351.1"/>
    <property type="molecule type" value="Genomic_DNA"/>
</dbReference>
<dbReference type="AlphaFoldDB" id="A0A8H8DIC4"/>
<dbReference type="Proteomes" id="UP000673691">
    <property type="component" value="Unassembled WGS sequence"/>
</dbReference>
<sequence>KELRRTSRHVVGPPPRTIYDLRATVLAARPQPSSCPSRSHPRHPRAVTWRSAHHLGFRAIKCDCAVSNAAAASGAALLRFATSPSSRQYRVRRVDYGLRSVTFGSRHHRRLDALHYGFYATLVKKCVSDGDSVSPALFCRLVGTLNIIMLWPGFLALNDAGIKPFKISSVLLTGLFVVTSGIPLTGSYAIPDLC</sequence>
<keyword evidence="1" id="KW-0812">Transmembrane</keyword>
<name>A0A8H8DIC4_9FUNG</name>
<organism evidence="2 3">
    <name type="scientific">Olpidium bornovanus</name>
    <dbReference type="NCBI Taxonomy" id="278681"/>
    <lineage>
        <taxon>Eukaryota</taxon>
        <taxon>Fungi</taxon>
        <taxon>Fungi incertae sedis</taxon>
        <taxon>Olpidiomycota</taxon>
        <taxon>Olpidiomycotina</taxon>
        <taxon>Olpidiomycetes</taxon>
        <taxon>Olpidiales</taxon>
        <taxon>Olpidiaceae</taxon>
        <taxon>Olpidium</taxon>
    </lineage>
</organism>
<protein>
    <recommendedName>
        <fullName evidence="4">EamA domain-containing protein</fullName>
    </recommendedName>
</protein>
<evidence type="ECO:0000313" key="2">
    <source>
        <dbReference type="EMBL" id="KAG5459351.1"/>
    </source>
</evidence>
<keyword evidence="1" id="KW-0472">Membrane</keyword>
<accession>A0A8H8DIC4</accession>
<gene>
    <name evidence="2" type="ORF">BJ554DRAFT_255</name>
</gene>
<evidence type="ECO:0000256" key="1">
    <source>
        <dbReference type="SAM" id="Phobius"/>
    </source>
</evidence>
<reference evidence="2 3" key="1">
    <citation type="journal article" name="Sci. Rep.">
        <title>Genome-scale phylogenetic analyses confirm Olpidium as the closest living zoosporic fungus to the non-flagellated, terrestrial fungi.</title>
        <authorList>
            <person name="Chang Y."/>
            <person name="Rochon D."/>
            <person name="Sekimoto S."/>
            <person name="Wang Y."/>
            <person name="Chovatia M."/>
            <person name="Sandor L."/>
            <person name="Salamov A."/>
            <person name="Grigoriev I.V."/>
            <person name="Stajich J.E."/>
            <person name="Spatafora J.W."/>
        </authorList>
    </citation>
    <scope>NUCLEOTIDE SEQUENCE [LARGE SCALE GENOMIC DNA]</scope>
    <source>
        <strain evidence="2">S191</strain>
    </source>
</reference>
<feature type="transmembrane region" description="Helical" evidence="1">
    <location>
        <begin position="169"/>
        <end position="190"/>
    </location>
</feature>
<keyword evidence="1" id="KW-1133">Transmembrane helix</keyword>
<feature type="non-terminal residue" evidence="2">
    <location>
        <position position="1"/>
    </location>
</feature>
<evidence type="ECO:0000313" key="3">
    <source>
        <dbReference type="Proteomes" id="UP000673691"/>
    </source>
</evidence>
<proteinExistence type="predicted"/>
<evidence type="ECO:0008006" key="4">
    <source>
        <dbReference type="Google" id="ProtNLM"/>
    </source>
</evidence>
<keyword evidence="3" id="KW-1185">Reference proteome</keyword>
<dbReference type="OrthoDB" id="1436450at2759"/>
<comment type="caution">
    <text evidence="2">The sequence shown here is derived from an EMBL/GenBank/DDBJ whole genome shotgun (WGS) entry which is preliminary data.</text>
</comment>